<dbReference type="Gene3D" id="1.10.357.50">
    <property type="match status" value="1"/>
</dbReference>
<evidence type="ECO:0000256" key="2">
    <source>
        <dbReference type="ARBA" id="ARBA00022448"/>
    </source>
</evidence>
<dbReference type="AlphaFoldDB" id="A0AAN7YIY9"/>
<dbReference type="PANTHER" id="PTHR21292">
    <property type="entry name" value="EXOCYST COMPLEX COMPONENT SEC6-RELATED"/>
    <property type="match status" value="1"/>
</dbReference>
<name>A0AAN7YIY9_9PEZI</name>
<dbReference type="Gene3D" id="1.10.357.70">
    <property type="entry name" value="Exocyst complex component Sec6, C-terminal domain"/>
    <property type="match status" value="1"/>
</dbReference>
<evidence type="ECO:0000256" key="3">
    <source>
        <dbReference type="ARBA" id="ARBA00022483"/>
    </source>
</evidence>
<comment type="similarity">
    <text evidence="1">Belongs to the SEC6 family.</text>
</comment>
<dbReference type="GO" id="GO:0006887">
    <property type="term" value="P:exocytosis"/>
    <property type="evidence" value="ECO:0007669"/>
    <property type="project" value="UniProtKB-KW"/>
</dbReference>
<dbReference type="EMBL" id="JAVRRL010000008">
    <property type="protein sequence ID" value="KAK5116393.1"/>
    <property type="molecule type" value="Genomic_DNA"/>
</dbReference>
<accession>A0AAN7YIY9</accession>
<evidence type="ECO:0000256" key="1">
    <source>
        <dbReference type="ARBA" id="ARBA00009447"/>
    </source>
</evidence>
<dbReference type="GO" id="GO:0051601">
    <property type="term" value="P:exocyst localization"/>
    <property type="evidence" value="ECO:0007669"/>
    <property type="project" value="TreeGrafter"/>
</dbReference>
<dbReference type="PANTHER" id="PTHR21292:SF1">
    <property type="entry name" value="EXOCYST COMPLEX COMPONENT 3"/>
    <property type="match status" value="1"/>
</dbReference>
<protein>
    <recommendedName>
        <fullName evidence="6">Exocyst complex component Sec6</fullName>
    </recommendedName>
</protein>
<keyword evidence="3" id="KW-0268">Exocytosis</keyword>
<dbReference type="Proteomes" id="UP001310890">
    <property type="component" value="Unassembled WGS sequence"/>
</dbReference>
<dbReference type="GO" id="GO:0000145">
    <property type="term" value="C:exocyst"/>
    <property type="evidence" value="ECO:0007669"/>
    <property type="project" value="InterPro"/>
</dbReference>
<dbReference type="InterPro" id="IPR042532">
    <property type="entry name" value="EXOC3/Sec6_C"/>
</dbReference>
<reference evidence="4" key="1">
    <citation type="submission" date="2023-08" db="EMBL/GenBank/DDBJ databases">
        <title>Black Yeasts Isolated from many extreme environments.</title>
        <authorList>
            <person name="Coleine C."/>
            <person name="Stajich J.E."/>
            <person name="Selbmann L."/>
        </authorList>
    </citation>
    <scope>NUCLEOTIDE SEQUENCE</scope>
    <source>
        <strain evidence="4">CCFEE 5401</strain>
    </source>
</reference>
<evidence type="ECO:0000313" key="4">
    <source>
        <dbReference type="EMBL" id="KAK5116393.1"/>
    </source>
</evidence>
<dbReference type="GO" id="GO:0000149">
    <property type="term" value="F:SNARE binding"/>
    <property type="evidence" value="ECO:0007669"/>
    <property type="project" value="TreeGrafter"/>
</dbReference>
<keyword evidence="2" id="KW-0813">Transport</keyword>
<proteinExistence type="inferred from homology"/>
<evidence type="ECO:0008006" key="6">
    <source>
        <dbReference type="Google" id="ProtNLM"/>
    </source>
</evidence>
<comment type="caution">
    <text evidence="4">The sequence shown here is derived from an EMBL/GenBank/DDBJ whole genome shotgun (WGS) entry which is preliminary data.</text>
</comment>
<evidence type="ECO:0000313" key="5">
    <source>
        <dbReference type="Proteomes" id="UP001310890"/>
    </source>
</evidence>
<sequence>MTSTLPPPPAPLSNLLKSPDDLSNLSAVKADLQRRKATIDTHLKSSLTDQLATTTAGMTLLQTSTRTVQSIKEEMQKIDRLCAEAQGMIRDFPEINRMSVLQRNFTAVEGMRGQVGGFGRKLGEVVGLLEEDEEGLEEQVNLLLVHEGLSELREVRDEALEQVHGSAGVGGGGNGAEGGVELIENLVVNAESGSTLGEYFRRLEEVVAWFDEHLSFVFGSLIGLVQAGNNGLIVRTGLVVEEEEGRDKRVVALREAKKEFGSEMGKRFQSMRVSQREVRGYKDKMLEAIRATASAQFEDVRAAFDEDPDRLEKSCRWFFNDLNTVKLGLVDLLPRKWKIFRSYTRIYHGLMHAFLLERLDDPNLTPAHMLAILNWVPKYHEKVSRLGVNVETLTPHIISNREPELVREYRALVMKAVEEWMARMARSDHHSFISRSESSLDQDGDGFLHTKSLGDMWTMLREQLAVAQASGRADVVEAVVDAMVRALKVRVKMWEGMVDAEFKKIEVQAGVVANPNEIEGLSAYQDWLVAIANDQITNIDDDPAAEIPATSFLTRFKADFETLVSPSYPLTIAPELEVLTNSYIDLASHCMQLFASLLFATDFRSIIRVGFFTAQWYSAGAAGGSGAMKQITTTFDDYLAGENNVSQVLHPSLREILVEEFSDALLVAYLSAPLKSMQASSGRTLPGAGSTKETAIRFRRQDPFTDLIRQDILSVFAFFQNYPQTFQLVKDKWRAVNAFESLLSAPKDAVVDAFVALKQGYWDVHLAWVEAVLRCRDDFERAMLSSVKGKAAGVEVERGMETVLGRVR</sequence>
<gene>
    <name evidence="4" type="ORF">LTR62_007940</name>
</gene>
<dbReference type="InterPro" id="IPR010326">
    <property type="entry name" value="EXOC3/Sec6"/>
</dbReference>
<organism evidence="4 5">
    <name type="scientific">Meristemomyces frigidus</name>
    <dbReference type="NCBI Taxonomy" id="1508187"/>
    <lineage>
        <taxon>Eukaryota</taxon>
        <taxon>Fungi</taxon>
        <taxon>Dikarya</taxon>
        <taxon>Ascomycota</taxon>
        <taxon>Pezizomycotina</taxon>
        <taxon>Dothideomycetes</taxon>
        <taxon>Dothideomycetidae</taxon>
        <taxon>Mycosphaerellales</taxon>
        <taxon>Teratosphaeriaceae</taxon>
        <taxon>Meristemomyces</taxon>
    </lineage>
</organism>
<dbReference type="Pfam" id="PF06046">
    <property type="entry name" value="Sec6"/>
    <property type="match status" value="1"/>
</dbReference>